<comment type="caution">
    <text evidence="1">The sequence shown here is derived from an EMBL/GenBank/DDBJ whole genome shotgun (WGS) entry which is preliminary data.</text>
</comment>
<gene>
    <name evidence="1" type="ORF">P5673_007907</name>
</gene>
<evidence type="ECO:0000313" key="1">
    <source>
        <dbReference type="EMBL" id="KAK2568002.1"/>
    </source>
</evidence>
<name>A0AAD9QV94_ACRCE</name>
<evidence type="ECO:0000313" key="2">
    <source>
        <dbReference type="Proteomes" id="UP001249851"/>
    </source>
</evidence>
<reference evidence="1" key="2">
    <citation type="journal article" date="2023" name="Science">
        <title>Genomic signatures of disease resistance in endangered staghorn corals.</title>
        <authorList>
            <person name="Vollmer S.V."/>
            <person name="Selwyn J.D."/>
            <person name="Despard B.A."/>
            <person name="Roesel C.L."/>
        </authorList>
    </citation>
    <scope>NUCLEOTIDE SEQUENCE</scope>
    <source>
        <strain evidence="1">K2</strain>
    </source>
</reference>
<proteinExistence type="predicted"/>
<dbReference type="AlphaFoldDB" id="A0AAD9QV94"/>
<dbReference type="EMBL" id="JARQWQ010000013">
    <property type="protein sequence ID" value="KAK2568002.1"/>
    <property type="molecule type" value="Genomic_DNA"/>
</dbReference>
<reference evidence="1" key="1">
    <citation type="journal article" date="2023" name="G3 (Bethesda)">
        <title>Whole genome assembly and annotation of the endangered Caribbean coral Acropora cervicornis.</title>
        <authorList>
            <person name="Selwyn J.D."/>
            <person name="Vollmer S.V."/>
        </authorList>
    </citation>
    <scope>NUCLEOTIDE SEQUENCE</scope>
    <source>
        <strain evidence="1">K2</strain>
    </source>
</reference>
<accession>A0AAD9QV94</accession>
<protein>
    <submittedName>
        <fullName evidence="1">Uncharacterized protein</fullName>
    </submittedName>
</protein>
<organism evidence="1 2">
    <name type="scientific">Acropora cervicornis</name>
    <name type="common">Staghorn coral</name>
    <dbReference type="NCBI Taxonomy" id="6130"/>
    <lineage>
        <taxon>Eukaryota</taxon>
        <taxon>Metazoa</taxon>
        <taxon>Cnidaria</taxon>
        <taxon>Anthozoa</taxon>
        <taxon>Hexacorallia</taxon>
        <taxon>Scleractinia</taxon>
        <taxon>Astrocoeniina</taxon>
        <taxon>Acroporidae</taxon>
        <taxon>Acropora</taxon>
    </lineage>
</organism>
<dbReference type="Proteomes" id="UP001249851">
    <property type="component" value="Unassembled WGS sequence"/>
</dbReference>
<keyword evidence="2" id="KW-1185">Reference proteome</keyword>
<sequence>MAYSCVQICTSTSHIEKKITTAWNI</sequence>